<feature type="domain" description="Haemin-degrading HemS/ChuX" evidence="1">
    <location>
        <begin position="31"/>
        <end position="163"/>
    </location>
</feature>
<evidence type="ECO:0000313" key="3">
    <source>
        <dbReference type="Proteomes" id="UP000663903"/>
    </source>
</evidence>
<dbReference type="KEGG" id="otd:J1M35_14690"/>
<dbReference type="CDD" id="cd16831">
    <property type="entry name" value="HemS-like_C"/>
    <property type="match status" value="1"/>
</dbReference>
<dbReference type="Pfam" id="PF05171">
    <property type="entry name" value="HemS"/>
    <property type="match status" value="2"/>
</dbReference>
<protein>
    <submittedName>
        <fullName evidence="2">Hemin-degrading factor</fullName>
    </submittedName>
</protein>
<sequence length="358" mass="38401">MQQDDEYIRTQFSALRQQGQRHRDIAEGLGISEGALIAAHTSAAHSGSLRATPLAPAWRDILAALPGLGEVMALTRNAACVHEAVGVYGQGGADAEDFSVEGANFTLCINDKEWAQGFAVRENGSKGMQQSLQFFDAGGTAVHKVFLQANSHEQAYAALLKQFDGVLQPAARAAFSSPTKQPIVEKPDAQIDVAGLREGWMRLRGAQGFEPMLSRFGVTRLQALRLADPQFAQSVDASCVHAVLDVAARDALPLAIRVQNVGAAQTRTGRVHRIAVMGPWLNVLDPGFNLHLREDLIASAWLVKKPSVNGLCLSLELFDTEGNLIAALAGVRQPGKAEPCDWCALMDTLTEESLPCAS</sequence>
<dbReference type="InterPro" id="IPR053733">
    <property type="entry name" value="Heme_Transport_Util_sf"/>
</dbReference>
<evidence type="ECO:0000313" key="2">
    <source>
        <dbReference type="EMBL" id="QTD44347.1"/>
    </source>
</evidence>
<keyword evidence="3" id="KW-1185">Reference proteome</keyword>
<dbReference type="EMBL" id="CP071796">
    <property type="protein sequence ID" value="QTD44347.1"/>
    <property type="molecule type" value="Genomic_DNA"/>
</dbReference>
<name>A0A975CGA5_9BURK</name>
<dbReference type="Proteomes" id="UP000663903">
    <property type="component" value="Chromosome"/>
</dbReference>
<dbReference type="GO" id="GO:0006826">
    <property type="term" value="P:iron ion transport"/>
    <property type="evidence" value="ECO:0007669"/>
    <property type="project" value="InterPro"/>
</dbReference>
<dbReference type="InterPro" id="IPR007845">
    <property type="entry name" value="HemS/ChuX_dom"/>
</dbReference>
<feature type="domain" description="Haemin-degrading HemS/ChuX" evidence="1">
    <location>
        <begin position="217"/>
        <end position="349"/>
    </location>
</feature>
<dbReference type="CDD" id="cd16830">
    <property type="entry name" value="HemS-like_N"/>
    <property type="match status" value="1"/>
</dbReference>
<organism evidence="2 3">
    <name type="scientific">Ottowia testudinis</name>
    <dbReference type="NCBI Taxonomy" id="2816950"/>
    <lineage>
        <taxon>Bacteria</taxon>
        <taxon>Pseudomonadati</taxon>
        <taxon>Pseudomonadota</taxon>
        <taxon>Betaproteobacteria</taxon>
        <taxon>Burkholderiales</taxon>
        <taxon>Comamonadaceae</taxon>
        <taxon>Ottowia</taxon>
    </lineage>
</organism>
<reference evidence="2" key="1">
    <citation type="submission" date="2021-03" db="EMBL/GenBank/DDBJ databases">
        <title>Ottowia sp. 27C isolated from the cloaca of a Giant Asian pond turtle (Heosemys grandis).</title>
        <authorList>
            <person name="Spergser J."/>
            <person name="Busse H.-J."/>
        </authorList>
    </citation>
    <scope>NUCLEOTIDE SEQUENCE</scope>
    <source>
        <strain evidence="2">27C</strain>
    </source>
</reference>
<dbReference type="Gene3D" id="3.40.1570.10">
    <property type="entry name" value="HemS/ChuS/ChuX like domains"/>
    <property type="match status" value="2"/>
</dbReference>
<gene>
    <name evidence="2" type="ORF">J1M35_14690</name>
</gene>
<dbReference type="SUPFAM" id="SSF144064">
    <property type="entry name" value="Heme iron utilization protein-like"/>
    <property type="match status" value="1"/>
</dbReference>
<accession>A0A975CGA5</accession>
<dbReference type="AlphaFoldDB" id="A0A975CGA5"/>
<evidence type="ECO:0000259" key="1">
    <source>
        <dbReference type="Pfam" id="PF05171"/>
    </source>
</evidence>
<proteinExistence type="predicted"/>